<dbReference type="EMBL" id="JABSTR010000007">
    <property type="protein sequence ID" value="KAH9375213.1"/>
    <property type="molecule type" value="Genomic_DNA"/>
</dbReference>
<dbReference type="EMBL" id="JABSTR010000007">
    <property type="protein sequence ID" value="KAH9375214.1"/>
    <property type="molecule type" value="Genomic_DNA"/>
</dbReference>
<organism evidence="2 3">
    <name type="scientific">Haemaphysalis longicornis</name>
    <name type="common">Bush tick</name>
    <dbReference type="NCBI Taxonomy" id="44386"/>
    <lineage>
        <taxon>Eukaryota</taxon>
        <taxon>Metazoa</taxon>
        <taxon>Ecdysozoa</taxon>
        <taxon>Arthropoda</taxon>
        <taxon>Chelicerata</taxon>
        <taxon>Arachnida</taxon>
        <taxon>Acari</taxon>
        <taxon>Parasitiformes</taxon>
        <taxon>Ixodida</taxon>
        <taxon>Ixodoidea</taxon>
        <taxon>Ixodidae</taxon>
        <taxon>Haemaphysalinae</taxon>
        <taxon>Haemaphysalis</taxon>
    </lineage>
</organism>
<dbReference type="VEuPathDB" id="VectorBase:HLOH_043324"/>
<keyword evidence="3" id="KW-1185">Reference proteome</keyword>
<protein>
    <submittedName>
        <fullName evidence="2">Uncharacterized protein</fullName>
    </submittedName>
</protein>
<sequence>MTSNATRIVGVSMHEYFQPDPDNEGNPEEIQKIKVIFNLWTRTTECAHLGKLWPPAMKQNEHPWDHIGLT</sequence>
<proteinExistence type="predicted"/>
<dbReference type="Proteomes" id="UP000821853">
    <property type="component" value="Chromosome 5"/>
</dbReference>
<name>A0A9J6G9W5_HAELO</name>
<evidence type="ECO:0000313" key="3">
    <source>
        <dbReference type="Proteomes" id="UP000821853"/>
    </source>
</evidence>
<reference evidence="2 3" key="1">
    <citation type="journal article" date="2020" name="Cell">
        <title>Large-Scale Comparative Analyses of Tick Genomes Elucidate Their Genetic Diversity and Vector Capacities.</title>
        <authorList>
            <consortium name="Tick Genome and Microbiome Consortium (TIGMIC)"/>
            <person name="Jia N."/>
            <person name="Wang J."/>
            <person name="Shi W."/>
            <person name="Du L."/>
            <person name="Sun Y."/>
            <person name="Zhan W."/>
            <person name="Jiang J.F."/>
            <person name="Wang Q."/>
            <person name="Zhang B."/>
            <person name="Ji P."/>
            <person name="Bell-Sakyi L."/>
            <person name="Cui X.M."/>
            <person name="Yuan T.T."/>
            <person name="Jiang B.G."/>
            <person name="Yang W.F."/>
            <person name="Lam T.T."/>
            <person name="Chang Q.C."/>
            <person name="Ding S.J."/>
            <person name="Wang X.J."/>
            <person name="Zhu J.G."/>
            <person name="Ruan X.D."/>
            <person name="Zhao L."/>
            <person name="Wei J.T."/>
            <person name="Ye R.Z."/>
            <person name="Que T.C."/>
            <person name="Du C.H."/>
            <person name="Zhou Y.H."/>
            <person name="Cheng J.X."/>
            <person name="Dai P.F."/>
            <person name="Guo W.B."/>
            <person name="Han X.H."/>
            <person name="Huang E.J."/>
            <person name="Li L.F."/>
            <person name="Wei W."/>
            <person name="Gao Y.C."/>
            <person name="Liu J.Z."/>
            <person name="Shao H.Z."/>
            <person name="Wang X."/>
            <person name="Wang C.C."/>
            <person name="Yang T.C."/>
            <person name="Huo Q.B."/>
            <person name="Li W."/>
            <person name="Chen H.Y."/>
            <person name="Chen S.E."/>
            <person name="Zhou L.G."/>
            <person name="Ni X.B."/>
            <person name="Tian J.H."/>
            <person name="Sheng Y."/>
            <person name="Liu T."/>
            <person name="Pan Y.S."/>
            <person name="Xia L.Y."/>
            <person name="Li J."/>
            <person name="Zhao F."/>
            <person name="Cao W.C."/>
        </authorList>
    </citation>
    <scope>NUCLEOTIDE SEQUENCE [LARGE SCALE GENOMIC DNA]</scope>
    <source>
        <strain evidence="2">HaeL-2018</strain>
    </source>
</reference>
<accession>A0A9J6G9W5</accession>
<dbReference type="AlphaFoldDB" id="A0A9J6G9W5"/>
<comment type="caution">
    <text evidence="2">The sequence shown here is derived from an EMBL/GenBank/DDBJ whole genome shotgun (WGS) entry which is preliminary data.</text>
</comment>
<evidence type="ECO:0000313" key="1">
    <source>
        <dbReference type="EMBL" id="KAH9375213.1"/>
    </source>
</evidence>
<dbReference type="VEuPathDB" id="VectorBase:HLOH_056391"/>
<gene>
    <name evidence="1" type="ORF">HPB48_016269</name>
    <name evidence="2" type="ORF">HPB48_016270</name>
</gene>
<evidence type="ECO:0000313" key="2">
    <source>
        <dbReference type="EMBL" id="KAH9375214.1"/>
    </source>
</evidence>